<keyword evidence="16" id="KW-1185">Reference proteome</keyword>
<keyword evidence="8 10" id="KW-0807">Transducer</keyword>
<evidence type="ECO:0000256" key="10">
    <source>
        <dbReference type="PROSITE-ProRule" id="PRU00284"/>
    </source>
</evidence>
<name>A0A3A9KTI5_9BACI</name>
<feature type="transmembrane region" description="Helical" evidence="12">
    <location>
        <begin position="9"/>
        <end position="29"/>
    </location>
</feature>
<dbReference type="GO" id="GO:0006935">
    <property type="term" value="P:chemotaxis"/>
    <property type="evidence" value="ECO:0007669"/>
    <property type="project" value="UniProtKB-KW"/>
</dbReference>
<evidence type="ECO:0000259" key="14">
    <source>
        <dbReference type="PROSITE" id="PS50885"/>
    </source>
</evidence>
<dbReference type="Pfam" id="PF02743">
    <property type="entry name" value="dCache_1"/>
    <property type="match status" value="1"/>
</dbReference>
<feature type="transmembrane region" description="Helical" evidence="12">
    <location>
        <begin position="285"/>
        <end position="304"/>
    </location>
</feature>
<comment type="subcellular location">
    <subcellularLocation>
        <location evidence="1">Cell membrane</location>
        <topology evidence="1">Multi-pass membrane protein</topology>
    </subcellularLocation>
</comment>
<dbReference type="RefSeq" id="WP_110938275.1">
    <property type="nucleotide sequence ID" value="NZ_KZ614147.1"/>
</dbReference>
<dbReference type="InterPro" id="IPR004089">
    <property type="entry name" value="MCPsignal_dom"/>
</dbReference>
<dbReference type="SUPFAM" id="SSF103190">
    <property type="entry name" value="Sensory domain-like"/>
    <property type="match status" value="1"/>
</dbReference>
<dbReference type="Pfam" id="PF00672">
    <property type="entry name" value="HAMP"/>
    <property type="match status" value="1"/>
</dbReference>
<dbReference type="Proteomes" id="UP000281498">
    <property type="component" value="Unassembled WGS sequence"/>
</dbReference>
<dbReference type="Pfam" id="PF00015">
    <property type="entry name" value="MCPsignal"/>
    <property type="match status" value="1"/>
</dbReference>
<evidence type="ECO:0000313" key="16">
    <source>
        <dbReference type="Proteomes" id="UP000281498"/>
    </source>
</evidence>
<dbReference type="AlphaFoldDB" id="A0A3A9KTI5"/>
<keyword evidence="6 12" id="KW-1133">Transmembrane helix</keyword>
<feature type="coiled-coil region" evidence="11">
    <location>
        <begin position="398"/>
        <end position="442"/>
    </location>
</feature>
<dbReference type="InterPro" id="IPR003660">
    <property type="entry name" value="HAMP_dom"/>
</dbReference>
<organism evidence="15 16">
    <name type="scientific">Salipaludibacillus neizhouensis</name>
    <dbReference type="NCBI Taxonomy" id="885475"/>
    <lineage>
        <taxon>Bacteria</taxon>
        <taxon>Bacillati</taxon>
        <taxon>Bacillota</taxon>
        <taxon>Bacilli</taxon>
        <taxon>Bacillales</taxon>
        <taxon>Bacillaceae</taxon>
    </lineage>
</organism>
<protein>
    <recommendedName>
        <fullName evidence="17">Chemotaxis protein</fullName>
    </recommendedName>
</protein>
<evidence type="ECO:0000256" key="5">
    <source>
        <dbReference type="ARBA" id="ARBA00022692"/>
    </source>
</evidence>
<evidence type="ECO:0000256" key="4">
    <source>
        <dbReference type="ARBA" id="ARBA00022500"/>
    </source>
</evidence>
<keyword evidence="11" id="KW-0175">Coiled coil</keyword>
<dbReference type="PROSITE" id="PS50885">
    <property type="entry name" value="HAMP"/>
    <property type="match status" value="1"/>
</dbReference>
<comment type="similarity">
    <text evidence="9">Belongs to the methyl-accepting chemotaxis (MCP) protein family.</text>
</comment>
<keyword evidence="7 12" id="KW-0472">Membrane</keyword>
<dbReference type="Gene3D" id="1.10.287.950">
    <property type="entry name" value="Methyl-accepting chemotaxis protein"/>
    <property type="match status" value="1"/>
</dbReference>
<evidence type="ECO:0000256" key="1">
    <source>
        <dbReference type="ARBA" id="ARBA00004651"/>
    </source>
</evidence>
<dbReference type="OrthoDB" id="9760371at2"/>
<dbReference type="PANTHER" id="PTHR32089">
    <property type="entry name" value="METHYL-ACCEPTING CHEMOTAXIS PROTEIN MCPB"/>
    <property type="match status" value="1"/>
</dbReference>
<dbReference type="InterPro" id="IPR029151">
    <property type="entry name" value="Sensor-like_sf"/>
</dbReference>
<evidence type="ECO:0008006" key="17">
    <source>
        <dbReference type="Google" id="ProtNLM"/>
    </source>
</evidence>
<accession>A0A3A9KTI5</accession>
<dbReference type="SMART" id="SM00283">
    <property type="entry name" value="MA"/>
    <property type="match status" value="1"/>
</dbReference>
<dbReference type="PROSITE" id="PS50111">
    <property type="entry name" value="CHEMOTAXIS_TRANSDUC_2"/>
    <property type="match status" value="1"/>
</dbReference>
<evidence type="ECO:0000256" key="2">
    <source>
        <dbReference type="ARBA" id="ARBA00022475"/>
    </source>
</evidence>
<dbReference type="SMART" id="SM00304">
    <property type="entry name" value="HAMP"/>
    <property type="match status" value="1"/>
</dbReference>
<dbReference type="Gene3D" id="1.10.8.500">
    <property type="entry name" value="HAMP domain in histidine kinase"/>
    <property type="match status" value="1"/>
</dbReference>
<keyword evidence="4" id="KW-0145">Chemotaxis</keyword>
<dbReference type="EMBL" id="PDOE01000002">
    <property type="protein sequence ID" value="RKL67936.1"/>
    <property type="molecule type" value="Genomic_DNA"/>
</dbReference>
<evidence type="ECO:0000256" key="11">
    <source>
        <dbReference type="SAM" id="Coils"/>
    </source>
</evidence>
<evidence type="ECO:0000256" key="12">
    <source>
        <dbReference type="SAM" id="Phobius"/>
    </source>
</evidence>
<proteinExistence type="inferred from homology"/>
<dbReference type="CDD" id="cd06225">
    <property type="entry name" value="HAMP"/>
    <property type="match status" value="1"/>
</dbReference>
<dbReference type="GO" id="GO:0007165">
    <property type="term" value="P:signal transduction"/>
    <property type="evidence" value="ECO:0007669"/>
    <property type="project" value="UniProtKB-KW"/>
</dbReference>
<dbReference type="PANTHER" id="PTHR32089:SF114">
    <property type="entry name" value="METHYL-ACCEPTING CHEMOTAXIS PROTEIN MCPB"/>
    <property type="match status" value="1"/>
</dbReference>
<evidence type="ECO:0000313" key="15">
    <source>
        <dbReference type="EMBL" id="RKL67936.1"/>
    </source>
</evidence>
<dbReference type="GO" id="GO:0005886">
    <property type="term" value="C:plasma membrane"/>
    <property type="evidence" value="ECO:0007669"/>
    <property type="project" value="UniProtKB-SubCell"/>
</dbReference>
<evidence type="ECO:0000256" key="8">
    <source>
        <dbReference type="ARBA" id="ARBA00023224"/>
    </source>
</evidence>
<evidence type="ECO:0000256" key="6">
    <source>
        <dbReference type="ARBA" id="ARBA00022989"/>
    </source>
</evidence>
<dbReference type="CDD" id="cd11386">
    <property type="entry name" value="MCP_signal"/>
    <property type="match status" value="1"/>
</dbReference>
<keyword evidence="3" id="KW-0488">Methylation</keyword>
<dbReference type="Gene3D" id="3.30.450.20">
    <property type="entry name" value="PAS domain"/>
    <property type="match status" value="2"/>
</dbReference>
<reference evidence="15 16" key="1">
    <citation type="submission" date="2017-10" db="EMBL/GenBank/DDBJ databases">
        <title>Bacillus sp. nov., a halophilic bacterium isolated from a Keqin Lake.</title>
        <authorList>
            <person name="Wang H."/>
        </authorList>
    </citation>
    <scope>NUCLEOTIDE SEQUENCE [LARGE SCALE GENOMIC DNA]</scope>
    <source>
        <strain evidence="15 16">KCTC 13187</strain>
    </source>
</reference>
<dbReference type="CDD" id="cd12913">
    <property type="entry name" value="PDC1_MCP_like"/>
    <property type="match status" value="1"/>
</dbReference>
<feature type="coiled-coil region" evidence="11">
    <location>
        <begin position="580"/>
        <end position="607"/>
    </location>
</feature>
<evidence type="ECO:0000256" key="3">
    <source>
        <dbReference type="ARBA" id="ARBA00022481"/>
    </source>
</evidence>
<comment type="caution">
    <text evidence="15">The sequence shown here is derived from an EMBL/GenBank/DDBJ whole genome shotgun (WGS) entry which is preliminary data.</text>
</comment>
<evidence type="ECO:0000259" key="13">
    <source>
        <dbReference type="PROSITE" id="PS50111"/>
    </source>
</evidence>
<keyword evidence="5 12" id="KW-0812">Transmembrane</keyword>
<evidence type="ECO:0000256" key="9">
    <source>
        <dbReference type="ARBA" id="ARBA00029447"/>
    </source>
</evidence>
<dbReference type="SUPFAM" id="SSF58104">
    <property type="entry name" value="Methyl-accepting chemotaxis protein (MCP) signaling domain"/>
    <property type="match status" value="1"/>
</dbReference>
<dbReference type="InterPro" id="IPR033479">
    <property type="entry name" value="dCache_1"/>
</dbReference>
<evidence type="ECO:0000256" key="7">
    <source>
        <dbReference type="ARBA" id="ARBA00023136"/>
    </source>
</evidence>
<gene>
    <name evidence="15" type="ORF">CR203_05370</name>
</gene>
<feature type="domain" description="HAMP" evidence="14">
    <location>
        <begin position="305"/>
        <end position="357"/>
    </location>
</feature>
<sequence length="665" mass="72017">MMGSVKGKLISFTGGLIIFTMLVTSFVIYNQLGEGIETSVEESATATTEDADQFIQAYLHRFNTIIAMMAEDDRTIGSITEGDEELWTSLTAAHTSFMNQEQGAQATYYGTAEGDMRTTPMLELPADYDPRTRPWYEEAVTNVGEVIWTSPYIDADTEELVITAAKSITPTPDSDQVLGVMAVDLSLDEMVSLLESKEVGYGGQLALIDTEGVIIAHGDPSQVGNNLAEDSQLNAIVESTDTKGSLKNNGETIYYDEIDGYGWKVMSIYNDDLLYAELDNTRNTFIIVSIIAVIFAFIASFYVANKLTKPIQHLNDQVKKMAQGDFSKDLNVKGKDEISQLGVSVNEMSKELRHLVGSIQGSASDCKVMAEELSAVSEETLATSDDMSSAVNEVAVGASKQAEDMEEANQQMQHLSGQVGRATEQTNQMNKVSMDIRKANEKGLTQMNVLTDRTSATRQVFSNVDQAVDQLMKKVSDIGSVVDTISDFADQTNLLALNASIEAARAGEHGKGFAVVADEVRKLAEQSMSATGRIRGTLDEVEGETKRVVDAMTTANGMSNDQKQAVEDTGASLQSIVKYIETLSQSLEELTKDLNGVNDQKSQIVEAMASIALVSEGAAATAEEVSASAAEQTKAIETVGKTSEQLNDLSTELQEKTNRFKINNG</sequence>
<feature type="domain" description="Methyl-accepting transducer" evidence="13">
    <location>
        <begin position="376"/>
        <end position="633"/>
    </location>
</feature>
<keyword evidence="2" id="KW-1003">Cell membrane</keyword>